<reference evidence="1 2" key="1">
    <citation type="journal article" date="2008" name="Proc. Natl. Acad. Sci. U.S.A.">
        <title>The genome of Cyanothece 51142, a unicellular diazotrophic cyanobacterium important in the marine nitrogen cycle.</title>
        <authorList>
            <person name="Welsh E.A."/>
            <person name="Liberton M."/>
            <person name="Stoeckel J."/>
            <person name="Loh T."/>
            <person name="Elvitigala T."/>
            <person name="Wang C."/>
            <person name="Wollam A."/>
            <person name="Fulton R.S."/>
            <person name="Clifton S.W."/>
            <person name="Jacobs J.M."/>
            <person name="Aurora R."/>
            <person name="Ghosh B.K."/>
            <person name="Sherman L.A."/>
            <person name="Smith R.D."/>
            <person name="Wilson R.K."/>
            <person name="Pakrasi H.B."/>
        </authorList>
    </citation>
    <scope>NUCLEOTIDE SEQUENCE [LARGE SCALE GENOMIC DNA]</scope>
    <source>
        <strain evidence="2">ATCC 51142 / BH68</strain>
    </source>
</reference>
<dbReference type="EMBL" id="CP000806">
    <property type="protein sequence ID" value="ACB49782.1"/>
    <property type="molecule type" value="Genomic_DNA"/>
</dbReference>
<dbReference type="STRING" id="43989.cce_0431"/>
<dbReference type="HOGENOM" id="CLU_3308321_0_0_3"/>
<proteinExistence type="predicted"/>
<sequence length="39" mass="4092">MVRGHQVKGTSGVIITYSILSPDNTPVQGLTSSSKASHH</sequence>
<evidence type="ECO:0000313" key="2">
    <source>
        <dbReference type="Proteomes" id="UP000001203"/>
    </source>
</evidence>
<name>B1WNE0_CROS5</name>
<keyword evidence="2" id="KW-1185">Reference proteome</keyword>
<dbReference type="AlphaFoldDB" id="B1WNE0"/>
<gene>
    <name evidence="1" type="ordered locus">cce_0431</name>
</gene>
<accession>B1WNE0</accession>
<dbReference type="Proteomes" id="UP000001203">
    <property type="component" value="Chromosome circular"/>
</dbReference>
<organism evidence="1 2">
    <name type="scientific">Crocosphaera subtropica (strain ATCC 51142 / BH68)</name>
    <name type="common">Cyanothece sp. (strain ATCC 51142)</name>
    <dbReference type="NCBI Taxonomy" id="43989"/>
    <lineage>
        <taxon>Bacteria</taxon>
        <taxon>Bacillati</taxon>
        <taxon>Cyanobacteriota</taxon>
        <taxon>Cyanophyceae</taxon>
        <taxon>Oscillatoriophycideae</taxon>
        <taxon>Chroococcales</taxon>
        <taxon>Aphanothecaceae</taxon>
        <taxon>Crocosphaera</taxon>
        <taxon>Crocosphaera subtropica</taxon>
    </lineage>
</organism>
<dbReference type="KEGG" id="cyt:cce_0431"/>
<protein>
    <submittedName>
        <fullName evidence="1">Uncharacterized protein</fullName>
    </submittedName>
</protein>
<evidence type="ECO:0000313" key="1">
    <source>
        <dbReference type="EMBL" id="ACB49782.1"/>
    </source>
</evidence>